<protein>
    <submittedName>
        <fullName evidence="1">Uncharacterized protein</fullName>
    </submittedName>
</protein>
<dbReference type="Proteomes" id="UP000030752">
    <property type="component" value="Unassembled WGS sequence"/>
</dbReference>
<dbReference type="GeneID" id="19971944"/>
<organism evidence="1 2">
    <name type="scientific">Cyphellophora europaea (strain CBS 101466)</name>
    <name type="common">Phialophora europaea</name>
    <dbReference type="NCBI Taxonomy" id="1220924"/>
    <lineage>
        <taxon>Eukaryota</taxon>
        <taxon>Fungi</taxon>
        <taxon>Dikarya</taxon>
        <taxon>Ascomycota</taxon>
        <taxon>Pezizomycotina</taxon>
        <taxon>Eurotiomycetes</taxon>
        <taxon>Chaetothyriomycetidae</taxon>
        <taxon>Chaetothyriales</taxon>
        <taxon>Cyphellophoraceae</taxon>
        <taxon>Cyphellophora</taxon>
    </lineage>
</organism>
<keyword evidence="2" id="KW-1185">Reference proteome</keyword>
<dbReference type="AlphaFoldDB" id="W2RX98"/>
<evidence type="ECO:0000313" key="1">
    <source>
        <dbReference type="EMBL" id="ETN40329.1"/>
    </source>
</evidence>
<proteinExistence type="predicted"/>
<dbReference type="RefSeq" id="XP_008717172.1">
    <property type="nucleotide sequence ID" value="XM_008718950.1"/>
</dbReference>
<dbReference type="InParanoid" id="W2RX98"/>
<accession>W2RX98</accession>
<evidence type="ECO:0000313" key="2">
    <source>
        <dbReference type="Proteomes" id="UP000030752"/>
    </source>
</evidence>
<reference evidence="1 2" key="1">
    <citation type="submission" date="2013-03" db="EMBL/GenBank/DDBJ databases">
        <title>The Genome Sequence of Phialophora europaea CBS 101466.</title>
        <authorList>
            <consortium name="The Broad Institute Genomics Platform"/>
            <person name="Cuomo C."/>
            <person name="de Hoog S."/>
            <person name="Gorbushina A."/>
            <person name="Walker B."/>
            <person name="Young S.K."/>
            <person name="Zeng Q."/>
            <person name="Gargeya S."/>
            <person name="Fitzgerald M."/>
            <person name="Haas B."/>
            <person name="Abouelleil A."/>
            <person name="Allen A.W."/>
            <person name="Alvarado L."/>
            <person name="Arachchi H.M."/>
            <person name="Berlin A.M."/>
            <person name="Chapman S.B."/>
            <person name="Gainer-Dewar J."/>
            <person name="Goldberg J."/>
            <person name="Griggs A."/>
            <person name="Gujja S."/>
            <person name="Hansen M."/>
            <person name="Howarth C."/>
            <person name="Imamovic A."/>
            <person name="Ireland A."/>
            <person name="Larimer J."/>
            <person name="McCowan C."/>
            <person name="Murphy C."/>
            <person name="Pearson M."/>
            <person name="Poon T.W."/>
            <person name="Priest M."/>
            <person name="Roberts A."/>
            <person name="Saif S."/>
            <person name="Shea T."/>
            <person name="Sisk P."/>
            <person name="Sykes S."/>
            <person name="Wortman J."/>
            <person name="Nusbaum C."/>
            <person name="Birren B."/>
        </authorList>
    </citation>
    <scope>NUCLEOTIDE SEQUENCE [LARGE SCALE GENOMIC DNA]</scope>
    <source>
        <strain evidence="1 2">CBS 101466</strain>
    </source>
</reference>
<name>W2RX98_CYPE1</name>
<gene>
    <name evidence="1" type="ORF">HMPREF1541_04605</name>
</gene>
<sequence>MSIRDWTWDDPIDWTTDETTDAAGSDWHTYSTWNVKFDELPPCILARVGAYVMGVPVAQVEEVRACNCLNPGRKPFPFRGGATTFLHDTETKMDIRRDLEKCRLDVGSGLGPWCLKHDLARRLGRKHLIANFAATNKTMYKKWRDVTAYVFCCESCMNIAILKQPLGNKRMMTRVRFYERFSDMDIEGLSREAYAKGDRGTWEDFLVYETNGNQEVEYKGFKVWVKELVLTSDDI</sequence>
<dbReference type="VEuPathDB" id="FungiDB:HMPREF1541_04605"/>
<dbReference type="EMBL" id="KB822720">
    <property type="protein sequence ID" value="ETN40329.1"/>
    <property type="molecule type" value="Genomic_DNA"/>
</dbReference>
<dbReference type="HOGENOM" id="CLU_1180167_0_0_1"/>